<feature type="domain" description="ABC transmembrane type-1" evidence="10">
    <location>
        <begin position="50"/>
        <end position="236"/>
    </location>
</feature>
<evidence type="ECO:0000256" key="3">
    <source>
        <dbReference type="ARBA" id="ARBA00022692"/>
    </source>
</evidence>
<dbReference type="AlphaFoldDB" id="A0A1T4PRM3"/>
<dbReference type="Gene3D" id="3.40.50.300">
    <property type="entry name" value="P-loop containing nucleotide triphosphate hydrolases"/>
    <property type="match status" value="1"/>
</dbReference>
<dbReference type="PROSITE" id="PS50893">
    <property type="entry name" value="ABC_TRANSPORTER_2"/>
    <property type="match status" value="1"/>
</dbReference>
<evidence type="ECO:0000259" key="9">
    <source>
        <dbReference type="PROSITE" id="PS50893"/>
    </source>
</evidence>
<dbReference type="Proteomes" id="UP000190395">
    <property type="component" value="Unassembled WGS sequence"/>
</dbReference>
<evidence type="ECO:0000256" key="5">
    <source>
        <dbReference type="ARBA" id="ARBA00022840"/>
    </source>
</evidence>
<dbReference type="GO" id="GO:0016887">
    <property type="term" value="F:ATP hydrolysis activity"/>
    <property type="evidence" value="ECO:0007669"/>
    <property type="project" value="InterPro"/>
</dbReference>
<keyword evidence="2" id="KW-0813">Transport</keyword>
<dbReference type="SUPFAM" id="SSF161098">
    <property type="entry name" value="MetI-like"/>
    <property type="match status" value="1"/>
</dbReference>
<feature type="domain" description="ABC transporter" evidence="9">
    <location>
        <begin position="282"/>
        <end position="475"/>
    </location>
</feature>
<evidence type="ECO:0000256" key="1">
    <source>
        <dbReference type="ARBA" id="ARBA00004651"/>
    </source>
</evidence>
<feature type="transmembrane region" description="Helical" evidence="8">
    <location>
        <begin position="61"/>
        <end position="82"/>
    </location>
</feature>
<dbReference type="OrthoDB" id="308958at2"/>
<dbReference type="STRING" id="225004.SAMN02745152_01690"/>
<comment type="subcellular location">
    <subcellularLocation>
        <location evidence="1">Cell membrane</location>
        <topology evidence="1">Multi-pass membrane protein</topology>
    </subcellularLocation>
</comment>
<dbReference type="EMBL" id="FUXC01000010">
    <property type="protein sequence ID" value="SJZ94205.1"/>
    <property type="molecule type" value="Genomic_DNA"/>
</dbReference>
<dbReference type="SMART" id="SM00382">
    <property type="entry name" value="AAA"/>
    <property type="match status" value="1"/>
</dbReference>
<dbReference type="InterPro" id="IPR035906">
    <property type="entry name" value="MetI-like_sf"/>
</dbReference>
<dbReference type="InterPro" id="IPR000515">
    <property type="entry name" value="MetI-like"/>
</dbReference>
<keyword evidence="12" id="KW-1185">Reference proteome</keyword>
<sequence>MNKKTVNLISILTFAFLWQIFAVLAKTPLVFPTFTATVFKLFELCATQEFWQSTLFSSLRVFAGFFISVFLGIIAGVLSGIFPLFKAFIAFPLSLIRSVPAVSFILLAVFVFNSDFVPVFSAVLMAFPVMTAAVSSGLDFSEDDKKLFFMAKVFKLTKSQKIRFIVLPKLQNFVESGIFSTFGMSWKVVAAAEVLSIPKKALGAILQNAQVQLESSTLLATTIMLVFLSFAFEKILHKASGRLFLILTSPDFSKKVQKNKKTKSFQKKSCEKLKSEQNSDSVKIQNLTIKKGNKLLFENFNYEFKKNKITAILAPSGSGKTTLLTQIALTNQEVSFLFQEPRLLPSLTVFQNVFLPLFNIYKAKKAEEIAEKYLKATGLFERKDEKTQNLSGGEKQRIAMARSFAFPSKILLLDEAFQSLDEKIKKSLGQTLKKLLSESPKTVIFVTHEKSEAKEIADITVEMEGEPLKISSSFS</sequence>
<dbReference type="InterPro" id="IPR050093">
    <property type="entry name" value="ABC_SmlMolc_Importer"/>
</dbReference>
<evidence type="ECO:0000256" key="8">
    <source>
        <dbReference type="SAM" id="Phobius"/>
    </source>
</evidence>
<dbReference type="Gene3D" id="1.10.3720.10">
    <property type="entry name" value="MetI-like"/>
    <property type="match status" value="1"/>
</dbReference>
<evidence type="ECO:0000313" key="11">
    <source>
        <dbReference type="EMBL" id="SJZ94205.1"/>
    </source>
</evidence>
<protein>
    <submittedName>
        <fullName evidence="11">NitT/TauT family transport system permease protein</fullName>
    </submittedName>
</protein>
<dbReference type="Pfam" id="PF00005">
    <property type="entry name" value="ABC_tran"/>
    <property type="match status" value="1"/>
</dbReference>
<keyword evidence="3 8" id="KW-0812">Transmembrane</keyword>
<dbReference type="InterPro" id="IPR027417">
    <property type="entry name" value="P-loop_NTPase"/>
</dbReference>
<evidence type="ECO:0000256" key="4">
    <source>
        <dbReference type="ARBA" id="ARBA00022741"/>
    </source>
</evidence>
<dbReference type="GO" id="GO:0055085">
    <property type="term" value="P:transmembrane transport"/>
    <property type="evidence" value="ECO:0007669"/>
    <property type="project" value="InterPro"/>
</dbReference>
<dbReference type="GeneID" id="303367921"/>
<dbReference type="SUPFAM" id="SSF52540">
    <property type="entry name" value="P-loop containing nucleoside triphosphate hydrolases"/>
    <property type="match status" value="1"/>
</dbReference>
<dbReference type="RefSeq" id="WP_078931424.1">
    <property type="nucleotide sequence ID" value="NZ_FUXC01000010.1"/>
</dbReference>
<keyword evidence="7 8" id="KW-0472">Membrane</keyword>
<dbReference type="GO" id="GO:0005524">
    <property type="term" value="F:ATP binding"/>
    <property type="evidence" value="ECO:0007669"/>
    <property type="project" value="UniProtKB-KW"/>
</dbReference>
<dbReference type="PANTHER" id="PTHR42781:SF8">
    <property type="entry name" value="BICARBONATE TRANSPORT ATP-BINDING PROTEIN CMPC"/>
    <property type="match status" value="1"/>
</dbReference>
<dbReference type="GO" id="GO:0005886">
    <property type="term" value="C:plasma membrane"/>
    <property type="evidence" value="ECO:0007669"/>
    <property type="project" value="UniProtKB-SubCell"/>
</dbReference>
<evidence type="ECO:0000256" key="7">
    <source>
        <dbReference type="ARBA" id="ARBA00023136"/>
    </source>
</evidence>
<dbReference type="PANTHER" id="PTHR42781">
    <property type="entry name" value="SPERMIDINE/PUTRESCINE IMPORT ATP-BINDING PROTEIN POTA"/>
    <property type="match status" value="1"/>
</dbReference>
<proteinExistence type="predicted"/>
<accession>A0A1T4PRM3</accession>
<dbReference type="PROSITE" id="PS00211">
    <property type="entry name" value="ABC_TRANSPORTER_1"/>
    <property type="match status" value="1"/>
</dbReference>
<evidence type="ECO:0000313" key="12">
    <source>
        <dbReference type="Proteomes" id="UP000190395"/>
    </source>
</evidence>
<feature type="transmembrane region" description="Helical" evidence="8">
    <location>
        <begin position="217"/>
        <end position="236"/>
    </location>
</feature>
<organism evidence="11 12">
    <name type="scientific">Treponema berlinense</name>
    <dbReference type="NCBI Taxonomy" id="225004"/>
    <lineage>
        <taxon>Bacteria</taxon>
        <taxon>Pseudomonadati</taxon>
        <taxon>Spirochaetota</taxon>
        <taxon>Spirochaetia</taxon>
        <taxon>Spirochaetales</taxon>
        <taxon>Treponemataceae</taxon>
        <taxon>Treponema</taxon>
    </lineage>
</organism>
<dbReference type="InterPro" id="IPR003593">
    <property type="entry name" value="AAA+_ATPase"/>
</dbReference>
<gene>
    <name evidence="11" type="ORF">SAMN02745152_01690</name>
</gene>
<evidence type="ECO:0000256" key="6">
    <source>
        <dbReference type="ARBA" id="ARBA00022989"/>
    </source>
</evidence>
<name>A0A1T4PRM3_9SPIR</name>
<feature type="transmembrane region" description="Helical" evidence="8">
    <location>
        <begin position="119"/>
        <end position="140"/>
    </location>
</feature>
<keyword evidence="6 8" id="KW-1133">Transmembrane helix</keyword>
<dbReference type="InterPro" id="IPR017871">
    <property type="entry name" value="ABC_transporter-like_CS"/>
</dbReference>
<dbReference type="PROSITE" id="PS50928">
    <property type="entry name" value="ABC_TM1"/>
    <property type="match status" value="1"/>
</dbReference>
<reference evidence="11 12" key="1">
    <citation type="submission" date="2017-02" db="EMBL/GenBank/DDBJ databases">
        <authorList>
            <person name="Peterson S.W."/>
        </authorList>
    </citation>
    <scope>NUCLEOTIDE SEQUENCE [LARGE SCALE GENOMIC DNA]</scope>
    <source>
        <strain evidence="11 12">ATCC BAA-909</strain>
    </source>
</reference>
<dbReference type="InterPro" id="IPR003439">
    <property type="entry name" value="ABC_transporter-like_ATP-bd"/>
</dbReference>
<keyword evidence="5" id="KW-0067">ATP-binding</keyword>
<evidence type="ECO:0000259" key="10">
    <source>
        <dbReference type="PROSITE" id="PS50928"/>
    </source>
</evidence>
<evidence type="ECO:0000256" key="2">
    <source>
        <dbReference type="ARBA" id="ARBA00022448"/>
    </source>
</evidence>
<feature type="transmembrane region" description="Helical" evidence="8">
    <location>
        <begin position="94"/>
        <end position="113"/>
    </location>
</feature>
<keyword evidence="4" id="KW-0547">Nucleotide-binding</keyword>